<protein>
    <submittedName>
        <fullName evidence="1">Uncharacterized protein</fullName>
    </submittedName>
</protein>
<name>A0AAU9PKV5_9ASTR</name>
<dbReference type="EMBL" id="CAKMRJ010005634">
    <property type="protein sequence ID" value="CAH1450694.1"/>
    <property type="molecule type" value="Genomic_DNA"/>
</dbReference>
<evidence type="ECO:0000313" key="2">
    <source>
        <dbReference type="Proteomes" id="UP001157418"/>
    </source>
</evidence>
<gene>
    <name evidence="1" type="ORF">LVIROSA_LOCUS36106</name>
</gene>
<comment type="caution">
    <text evidence="1">The sequence shown here is derived from an EMBL/GenBank/DDBJ whole genome shotgun (WGS) entry which is preliminary data.</text>
</comment>
<proteinExistence type="predicted"/>
<keyword evidence="2" id="KW-1185">Reference proteome</keyword>
<evidence type="ECO:0000313" key="1">
    <source>
        <dbReference type="EMBL" id="CAH1450694.1"/>
    </source>
</evidence>
<sequence>MAATQSNVDPVTTNEDEISQPMMKISHTNLRLIPSLDVYPSEFHLIVQILNNFVLSFALSGKFSILMEWLSLPIFMTVFKKTTKVLTFQISSSKTKKFTWKQFA</sequence>
<organism evidence="1 2">
    <name type="scientific">Lactuca virosa</name>
    <dbReference type="NCBI Taxonomy" id="75947"/>
    <lineage>
        <taxon>Eukaryota</taxon>
        <taxon>Viridiplantae</taxon>
        <taxon>Streptophyta</taxon>
        <taxon>Embryophyta</taxon>
        <taxon>Tracheophyta</taxon>
        <taxon>Spermatophyta</taxon>
        <taxon>Magnoliopsida</taxon>
        <taxon>eudicotyledons</taxon>
        <taxon>Gunneridae</taxon>
        <taxon>Pentapetalae</taxon>
        <taxon>asterids</taxon>
        <taxon>campanulids</taxon>
        <taxon>Asterales</taxon>
        <taxon>Asteraceae</taxon>
        <taxon>Cichorioideae</taxon>
        <taxon>Cichorieae</taxon>
        <taxon>Lactucinae</taxon>
        <taxon>Lactuca</taxon>
    </lineage>
</organism>
<reference evidence="1 2" key="1">
    <citation type="submission" date="2022-01" db="EMBL/GenBank/DDBJ databases">
        <authorList>
            <person name="Xiong W."/>
            <person name="Schranz E."/>
        </authorList>
    </citation>
    <scope>NUCLEOTIDE SEQUENCE [LARGE SCALE GENOMIC DNA]</scope>
</reference>
<dbReference type="Proteomes" id="UP001157418">
    <property type="component" value="Unassembled WGS sequence"/>
</dbReference>
<dbReference type="AlphaFoldDB" id="A0AAU9PKV5"/>
<accession>A0AAU9PKV5</accession>